<dbReference type="EMBL" id="BMEL01000001">
    <property type="protein sequence ID" value="GGF15263.1"/>
    <property type="molecule type" value="Genomic_DNA"/>
</dbReference>
<sequence length="298" mass="33711">MSFHQINDHCYYYESAVNIGYVTDGRTGLLIDSGIDRSSVKKVEKELRKRELPLTHLFISHAHADHYGGAAYLQDNYDLYTFAPAFEAAILQNPSLEPLYLFGGNDPLPELRNKFLEGPAMNVDELVEEGEFTIGTIPVKSISTPGHSYNQLSLVINDTLYAADAYFSVDQLKKHKIPYITDAHETIESLKKLLDVSCSGGLPGHGTYEKDFKATVQANIDYHERLFVWLEANVKEAITHETIVAKMCCEFEVQAPQLSQWLLYRTAVTAYLVGLIKRKKITHKVSDFCWTFYRVGCS</sequence>
<dbReference type="PANTHER" id="PTHR42951">
    <property type="entry name" value="METALLO-BETA-LACTAMASE DOMAIN-CONTAINING"/>
    <property type="match status" value="1"/>
</dbReference>
<dbReference type="InterPro" id="IPR050855">
    <property type="entry name" value="NDM-1-like"/>
</dbReference>
<organism evidence="2 3">
    <name type="scientific">Halobacillus andaensis</name>
    <dbReference type="NCBI Taxonomy" id="1176239"/>
    <lineage>
        <taxon>Bacteria</taxon>
        <taxon>Bacillati</taxon>
        <taxon>Bacillota</taxon>
        <taxon>Bacilli</taxon>
        <taxon>Bacillales</taxon>
        <taxon>Bacillaceae</taxon>
        <taxon>Halobacillus</taxon>
    </lineage>
</organism>
<proteinExistence type="predicted"/>
<dbReference type="SUPFAM" id="SSF56281">
    <property type="entry name" value="Metallo-hydrolase/oxidoreductase"/>
    <property type="match status" value="1"/>
</dbReference>
<dbReference type="AlphaFoldDB" id="A0A917B0T5"/>
<dbReference type="PANTHER" id="PTHR42951:SF14">
    <property type="entry name" value="METALLO-BETA-LACTAMASE SUPERFAMILY PROTEIN"/>
    <property type="match status" value="1"/>
</dbReference>
<protein>
    <submittedName>
        <fullName evidence="2">MBL fold metallo-hydrolase</fullName>
    </submittedName>
</protein>
<keyword evidence="3" id="KW-1185">Reference proteome</keyword>
<feature type="domain" description="Metallo-beta-lactamase" evidence="1">
    <location>
        <begin position="16"/>
        <end position="205"/>
    </location>
</feature>
<accession>A0A917B0T5</accession>
<comment type="caution">
    <text evidence="2">The sequence shown here is derived from an EMBL/GenBank/DDBJ whole genome shotgun (WGS) entry which is preliminary data.</text>
</comment>
<gene>
    <name evidence="2" type="ORF">GCM10010954_12350</name>
</gene>
<evidence type="ECO:0000313" key="3">
    <source>
        <dbReference type="Proteomes" id="UP000660110"/>
    </source>
</evidence>
<name>A0A917B0T5_HALAA</name>
<dbReference type="Pfam" id="PF00753">
    <property type="entry name" value="Lactamase_B"/>
    <property type="match status" value="1"/>
</dbReference>
<dbReference type="InterPro" id="IPR001279">
    <property type="entry name" value="Metallo-B-lactamas"/>
</dbReference>
<dbReference type="InterPro" id="IPR036866">
    <property type="entry name" value="RibonucZ/Hydroxyglut_hydro"/>
</dbReference>
<dbReference type="RefSeq" id="WP_188376564.1">
    <property type="nucleotide sequence ID" value="NZ_BMEL01000001.1"/>
</dbReference>
<evidence type="ECO:0000259" key="1">
    <source>
        <dbReference type="SMART" id="SM00849"/>
    </source>
</evidence>
<reference evidence="2" key="2">
    <citation type="submission" date="2020-09" db="EMBL/GenBank/DDBJ databases">
        <authorList>
            <person name="Sun Q."/>
            <person name="Zhou Y."/>
        </authorList>
    </citation>
    <scope>NUCLEOTIDE SEQUENCE</scope>
    <source>
        <strain evidence="2">CGMCC 1.12153</strain>
    </source>
</reference>
<dbReference type="SMART" id="SM00849">
    <property type="entry name" value="Lactamase_B"/>
    <property type="match status" value="1"/>
</dbReference>
<reference evidence="2" key="1">
    <citation type="journal article" date="2014" name="Int. J. Syst. Evol. Microbiol.">
        <title>Complete genome sequence of Corynebacterium casei LMG S-19264T (=DSM 44701T), isolated from a smear-ripened cheese.</title>
        <authorList>
            <consortium name="US DOE Joint Genome Institute (JGI-PGF)"/>
            <person name="Walter F."/>
            <person name="Albersmeier A."/>
            <person name="Kalinowski J."/>
            <person name="Ruckert C."/>
        </authorList>
    </citation>
    <scope>NUCLEOTIDE SEQUENCE</scope>
    <source>
        <strain evidence="2">CGMCC 1.12153</strain>
    </source>
</reference>
<evidence type="ECO:0000313" key="2">
    <source>
        <dbReference type="EMBL" id="GGF15263.1"/>
    </source>
</evidence>
<dbReference type="CDD" id="cd07743">
    <property type="entry name" value="metallo-hydrolase-like_MBL-fold"/>
    <property type="match status" value="1"/>
</dbReference>
<dbReference type="Gene3D" id="3.60.15.10">
    <property type="entry name" value="Ribonuclease Z/Hydroxyacylglutathione hydrolase-like"/>
    <property type="match status" value="1"/>
</dbReference>
<dbReference type="Proteomes" id="UP000660110">
    <property type="component" value="Unassembled WGS sequence"/>
</dbReference>